<evidence type="ECO:0000313" key="11">
    <source>
        <dbReference type="Proteomes" id="UP000230093"/>
    </source>
</evidence>
<dbReference type="SUPFAM" id="SSF56014">
    <property type="entry name" value="Nitrite and sulphite reductase 4Fe-4S domain-like"/>
    <property type="match status" value="1"/>
</dbReference>
<comment type="catalytic activity">
    <reaction evidence="7">
        <text>(2E)-4-hydroxy-3-methylbut-2-enyl diphosphate + oxidized [flavodoxin] + H2O + 2 H(+) = 2-C-methyl-D-erythritol 2,4-cyclic diphosphate + reduced [flavodoxin]</text>
        <dbReference type="Rhea" id="RHEA:43604"/>
        <dbReference type="Rhea" id="RHEA-COMP:10622"/>
        <dbReference type="Rhea" id="RHEA-COMP:10623"/>
        <dbReference type="ChEBI" id="CHEBI:15377"/>
        <dbReference type="ChEBI" id="CHEBI:15378"/>
        <dbReference type="ChEBI" id="CHEBI:57618"/>
        <dbReference type="ChEBI" id="CHEBI:58210"/>
        <dbReference type="ChEBI" id="CHEBI:58483"/>
        <dbReference type="ChEBI" id="CHEBI:128753"/>
        <dbReference type="EC" id="1.17.7.3"/>
    </reaction>
</comment>
<feature type="binding site" evidence="7">
    <location>
        <position position="268"/>
    </location>
    <ligand>
        <name>[4Fe-4S] cluster</name>
        <dbReference type="ChEBI" id="CHEBI:49883"/>
    </ligand>
</feature>
<evidence type="ECO:0000259" key="8">
    <source>
        <dbReference type="Pfam" id="PF04551"/>
    </source>
</evidence>
<keyword evidence="1 7" id="KW-0004">4Fe-4S</keyword>
<evidence type="ECO:0000256" key="2">
    <source>
        <dbReference type="ARBA" id="ARBA00022723"/>
    </source>
</evidence>
<comment type="caution">
    <text evidence="10">The sequence shown here is derived from an EMBL/GenBank/DDBJ whole genome shotgun (WGS) entry which is preliminary data.</text>
</comment>
<dbReference type="GO" id="GO:0141197">
    <property type="term" value="F:4-hydroxy-3-methylbut-2-enyl-diphosphate synthase activity (flavodoxin)"/>
    <property type="evidence" value="ECO:0007669"/>
    <property type="project" value="UniProtKB-EC"/>
</dbReference>
<gene>
    <name evidence="7" type="primary">ispG</name>
    <name evidence="10" type="ORF">COT75_02585</name>
</gene>
<dbReference type="GO" id="GO:0005506">
    <property type="term" value="F:iron ion binding"/>
    <property type="evidence" value="ECO:0007669"/>
    <property type="project" value="InterPro"/>
</dbReference>
<feature type="binding site" evidence="7">
    <location>
        <position position="307"/>
    </location>
    <ligand>
        <name>[4Fe-4S] cluster</name>
        <dbReference type="ChEBI" id="CHEBI:49883"/>
    </ligand>
</feature>
<comment type="function">
    <text evidence="7">Converts 2C-methyl-D-erythritol 2,4-cyclodiphosphate (ME-2,4cPP) into 1-hydroxy-2-methyl-2-(E)-butenyl 4-diphosphate.</text>
</comment>
<comment type="similarity">
    <text evidence="7">Belongs to the IspG family.</text>
</comment>
<feature type="binding site" evidence="7">
    <location>
        <position position="300"/>
    </location>
    <ligand>
        <name>[4Fe-4S] cluster</name>
        <dbReference type="ChEBI" id="CHEBI:49883"/>
    </ligand>
</feature>
<dbReference type="GO" id="GO:0051539">
    <property type="term" value="F:4 iron, 4 sulfur cluster binding"/>
    <property type="evidence" value="ECO:0007669"/>
    <property type="project" value="UniProtKB-UniRule"/>
</dbReference>
<dbReference type="Pfam" id="PF26540">
    <property type="entry name" value="GcpE_C"/>
    <property type="match status" value="1"/>
</dbReference>
<dbReference type="Gene3D" id="3.30.413.10">
    <property type="entry name" value="Sulfite Reductase Hemoprotein, domain 1"/>
    <property type="match status" value="1"/>
</dbReference>
<feature type="domain" description="IspG TIM-barrel" evidence="8">
    <location>
        <begin position="7"/>
        <end position="247"/>
    </location>
</feature>
<dbReference type="AlphaFoldDB" id="A0A2H0W996"/>
<dbReference type="FunFam" id="3.20.20.20:FF:000001">
    <property type="entry name" value="4-hydroxy-3-methylbut-2-en-1-yl diphosphate synthase (flavodoxin)"/>
    <property type="match status" value="1"/>
</dbReference>
<accession>A0A2H0W996</accession>
<dbReference type="InterPro" id="IPR004588">
    <property type="entry name" value="IspG_bac-typ"/>
</dbReference>
<dbReference type="EMBL" id="PEZT01000015">
    <property type="protein sequence ID" value="PIS09240.1"/>
    <property type="molecule type" value="Genomic_DNA"/>
</dbReference>
<dbReference type="Pfam" id="PF04551">
    <property type="entry name" value="GcpE"/>
    <property type="match status" value="1"/>
</dbReference>
<dbReference type="InterPro" id="IPR045854">
    <property type="entry name" value="NO2/SO3_Rdtase_4Fe4S_sf"/>
</dbReference>
<evidence type="ECO:0000256" key="7">
    <source>
        <dbReference type="HAMAP-Rule" id="MF_00159"/>
    </source>
</evidence>
<dbReference type="NCBIfam" id="TIGR00612">
    <property type="entry name" value="ispG_gcpE"/>
    <property type="match status" value="1"/>
</dbReference>
<evidence type="ECO:0000256" key="3">
    <source>
        <dbReference type="ARBA" id="ARBA00023002"/>
    </source>
</evidence>
<reference evidence="11" key="1">
    <citation type="submission" date="2017-09" db="EMBL/GenBank/DDBJ databases">
        <title>Depth-based differentiation of microbial function through sediment-hosted aquifers and enrichment of novel symbionts in the deep terrestrial subsurface.</title>
        <authorList>
            <person name="Probst A.J."/>
            <person name="Ladd B."/>
            <person name="Jarett J.K."/>
            <person name="Geller-Mcgrath D.E."/>
            <person name="Sieber C.M.K."/>
            <person name="Emerson J.B."/>
            <person name="Anantharaman K."/>
            <person name="Thomas B.C."/>
            <person name="Malmstrom R."/>
            <person name="Stieglmeier M."/>
            <person name="Klingl A."/>
            <person name="Woyke T."/>
            <person name="Ryan C.M."/>
            <person name="Banfield J.F."/>
        </authorList>
    </citation>
    <scope>NUCLEOTIDE SEQUENCE [LARGE SCALE GENOMIC DNA]</scope>
</reference>
<dbReference type="PANTHER" id="PTHR30454:SF0">
    <property type="entry name" value="4-HYDROXY-3-METHYLBUT-2-EN-1-YL DIPHOSPHATE SYNTHASE (FERREDOXIN), CHLOROPLASTIC"/>
    <property type="match status" value="1"/>
</dbReference>
<keyword evidence="6 7" id="KW-0414">Isoprene biosynthesis</keyword>
<keyword evidence="2 7" id="KW-0479">Metal-binding</keyword>
<evidence type="ECO:0000256" key="6">
    <source>
        <dbReference type="ARBA" id="ARBA00023229"/>
    </source>
</evidence>
<dbReference type="GO" id="GO:0019288">
    <property type="term" value="P:isopentenyl diphosphate biosynthetic process, methylerythritol 4-phosphate pathway"/>
    <property type="evidence" value="ECO:0007669"/>
    <property type="project" value="UniProtKB-UniRule"/>
</dbReference>
<keyword evidence="4 7" id="KW-0408">Iron</keyword>
<dbReference type="InterPro" id="IPR058579">
    <property type="entry name" value="IspG_C"/>
</dbReference>
<evidence type="ECO:0000313" key="10">
    <source>
        <dbReference type="EMBL" id="PIS09240.1"/>
    </source>
</evidence>
<dbReference type="HAMAP" id="MF_00159">
    <property type="entry name" value="IspG"/>
    <property type="match status" value="1"/>
</dbReference>
<sequence length="357" mass="39065">MIKRKKTKKIRVGNIYIGGNAPITVQTMVKTDAHDVKVVVRQIKESEAAGADITRMNVLDMESVKNFSKIKKQIKIPIVADIHFNYLWAMEAIKQGVDKLRINPGNIGGIDKVKKIVSLAKEREVPLRIGINAGSLEKDLLEKYGGHPAPEAMVESAARNIKILEDLDYDQIVVSLKASDIQLTIQAYQLFSQKYDYPLHLGVTEAGPGKAGIIKSSIGISSLLLKGIGDTLRVSLSADPTEEIKTGKEILKFLGLKKGPILISCPTCSRTQYNMLALAEKIENFLETIDSSIKVAVMGCVVNGPGEAREADVGIAGGKKTGALFVKGKIIKTIAEKEMFNELVLMIKKIIEKKEKD</sequence>
<evidence type="ECO:0000259" key="9">
    <source>
        <dbReference type="Pfam" id="PF26540"/>
    </source>
</evidence>
<feature type="binding site" evidence="7">
    <location>
        <position position="265"/>
    </location>
    <ligand>
        <name>[4Fe-4S] cluster</name>
        <dbReference type="ChEBI" id="CHEBI:49883"/>
    </ligand>
</feature>
<proteinExistence type="inferred from homology"/>
<evidence type="ECO:0000256" key="1">
    <source>
        <dbReference type="ARBA" id="ARBA00022485"/>
    </source>
</evidence>
<protein>
    <recommendedName>
        <fullName evidence="7">4-hydroxy-3-methylbut-2-en-1-yl diphosphate synthase (flavodoxin)</fullName>
        <ecNumber evidence="7">1.17.7.3</ecNumber>
    </recommendedName>
    <alternativeName>
        <fullName evidence="7">1-hydroxy-2-methyl-2-(E)-butenyl 4-diphosphate synthase</fullName>
    </alternativeName>
</protein>
<evidence type="ECO:0000256" key="5">
    <source>
        <dbReference type="ARBA" id="ARBA00023014"/>
    </source>
</evidence>
<comment type="cofactor">
    <cofactor evidence="7">
        <name>[4Fe-4S] cluster</name>
        <dbReference type="ChEBI" id="CHEBI:49883"/>
    </cofactor>
    <text evidence="7">Binds 1 [4Fe-4S] cluster.</text>
</comment>
<dbReference type="NCBIfam" id="NF001540">
    <property type="entry name" value="PRK00366.1"/>
    <property type="match status" value="1"/>
</dbReference>
<dbReference type="InterPro" id="IPR011005">
    <property type="entry name" value="Dihydropteroate_synth-like_sf"/>
</dbReference>
<evidence type="ECO:0000256" key="4">
    <source>
        <dbReference type="ARBA" id="ARBA00023004"/>
    </source>
</evidence>
<dbReference type="InterPro" id="IPR016425">
    <property type="entry name" value="IspG_bac"/>
</dbReference>
<dbReference type="PIRSF" id="PIRSF004640">
    <property type="entry name" value="IspG"/>
    <property type="match status" value="1"/>
</dbReference>
<feature type="domain" description="IspG C-terminal" evidence="9">
    <location>
        <begin position="262"/>
        <end position="348"/>
    </location>
</feature>
<organism evidence="10 11">
    <name type="scientific">Candidatus Beckwithbacteria bacterium CG10_big_fil_rev_8_21_14_0_10_34_10</name>
    <dbReference type="NCBI Taxonomy" id="1974495"/>
    <lineage>
        <taxon>Bacteria</taxon>
        <taxon>Candidatus Beckwithiibacteriota</taxon>
    </lineage>
</organism>
<dbReference type="Gene3D" id="3.20.20.20">
    <property type="entry name" value="Dihydropteroate synthase-like"/>
    <property type="match status" value="1"/>
</dbReference>
<dbReference type="PANTHER" id="PTHR30454">
    <property type="entry name" value="4-HYDROXY-3-METHYLBUT-2-EN-1-YL DIPHOSPHATE SYNTHASE"/>
    <property type="match status" value="1"/>
</dbReference>
<name>A0A2H0W996_9BACT</name>
<dbReference type="Proteomes" id="UP000230093">
    <property type="component" value="Unassembled WGS sequence"/>
</dbReference>
<dbReference type="EC" id="1.17.7.3" evidence="7"/>
<dbReference type="GO" id="GO:0046429">
    <property type="term" value="F:4-hydroxy-3-methylbut-2-en-1-yl diphosphate synthase activity (ferredoxin)"/>
    <property type="evidence" value="ECO:0007669"/>
    <property type="project" value="UniProtKB-UniRule"/>
</dbReference>
<comment type="pathway">
    <text evidence="7">Isoprenoid biosynthesis; isopentenyl diphosphate biosynthesis via DXP pathway; isopentenyl diphosphate from 1-deoxy-D-xylulose 5-phosphate: step 5/6.</text>
</comment>
<dbReference type="SUPFAM" id="SSF51717">
    <property type="entry name" value="Dihydropteroate synthetase-like"/>
    <property type="match status" value="1"/>
</dbReference>
<dbReference type="UniPathway" id="UPA00056">
    <property type="reaction ID" value="UER00096"/>
</dbReference>
<keyword evidence="5 7" id="KW-0411">Iron-sulfur</keyword>
<keyword evidence="3 7" id="KW-0560">Oxidoreductase</keyword>
<dbReference type="InterPro" id="IPR058578">
    <property type="entry name" value="IspG_TIM"/>
</dbReference>
<dbReference type="GO" id="GO:0016114">
    <property type="term" value="P:terpenoid biosynthetic process"/>
    <property type="evidence" value="ECO:0007669"/>
    <property type="project" value="InterPro"/>
</dbReference>